<reference evidence="2" key="2">
    <citation type="submission" date="2020-09" db="EMBL/GenBank/DDBJ databases">
        <authorList>
            <person name="Sun Q."/>
            <person name="Ohkuma M."/>
        </authorList>
    </citation>
    <scope>NUCLEOTIDE SEQUENCE</scope>
    <source>
        <strain evidence="2">JCM 3091</strain>
    </source>
</reference>
<dbReference type="Proteomes" id="UP000662200">
    <property type="component" value="Unassembled WGS sequence"/>
</dbReference>
<gene>
    <name evidence="2" type="ORF">GCM10010124_03770</name>
</gene>
<dbReference type="InterPro" id="IPR004360">
    <property type="entry name" value="Glyas_Fos-R_dOase_dom"/>
</dbReference>
<dbReference type="Pfam" id="PF00903">
    <property type="entry name" value="Glyoxalase"/>
    <property type="match status" value="1"/>
</dbReference>
<feature type="domain" description="VOC" evidence="1">
    <location>
        <begin position="10"/>
        <end position="130"/>
    </location>
</feature>
<sequence>MTGGRQMSGQVVHFEIPADDVARARSFYADVFGWQLDTMPDMNYTVARTTPTDSAGMPIRPGAINGGIFTRSDPVHHPVITIDVADVDAALGKVERTGGKTVMPKQAVGEMGYVGYFADPEGNIVGLWQTAT</sequence>
<dbReference type="InterPro" id="IPR029068">
    <property type="entry name" value="Glyas_Bleomycin-R_OHBP_Dase"/>
</dbReference>
<dbReference type="Gene3D" id="3.10.180.10">
    <property type="entry name" value="2,3-Dihydroxybiphenyl 1,2-Dioxygenase, domain 1"/>
    <property type="match status" value="1"/>
</dbReference>
<dbReference type="PROSITE" id="PS51819">
    <property type="entry name" value="VOC"/>
    <property type="match status" value="1"/>
</dbReference>
<evidence type="ECO:0000313" key="2">
    <source>
        <dbReference type="EMBL" id="GGK14485.1"/>
    </source>
</evidence>
<reference evidence="2" key="1">
    <citation type="journal article" date="2014" name="Int. J. Syst. Evol. Microbiol.">
        <title>Complete genome sequence of Corynebacterium casei LMG S-19264T (=DSM 44701T), isolated from a smear-ripened cheese.</title>
        <authorList>
            <consortium name="US DOE Joint Genome Institute (JGI-PGF)"/>
            <person name="Walter F."/>
            <person name="Albersmeier A."/>
            <person name="Kalinowski J."/>
            <person name="Ruckert C."/>
        </authorList>
    </citation>
    <scope>NUCLEOTIDE SEQUENCE</scope>
    <source>
        <strain evidence="2">JCM 3091</strain>
    </source>
</reference>
<keyword evidence="3" id="KW-1185">Reference proteome</keyword>
<dbReference type="AlphaFoldDB" id="A0A8J3BDT0"/>
<dbReference type="InterPro" id="IPR037523">
    <property type="entry name" value="VOC_core"/>
</dbReference>
<proteinExistence type="predicted"/>
<protein>
    <submittedName>
        <fullName evidence="2">Glyoxalase</fullName>
    </submittedName>
</protein>
<organism evidence="2 3">
    <name type="scientific">Pilimelia terevasa</name>
    <dbReference type="NCBI Taxonomy" id="53372"/>
    <lineage>
        <taxon>Bacteria</taxon>
        <taxon>Bacillati</taxon>
        <taxon>Actinomycetota</taxon>
        <taxon>Actinomycetes</taxon>
        <taxon>Micromonosporales</taxon>
        <taxon>Micromonosporaceae</taxon>
        <taxon>Pilimelia</taxon>
    </lineage>
</organism>
<evidence type="ECO:0000313" key="3">
    <source>
        <dbReference type="Proteomes" id="UP000662200"/>
    </source>
</evidence>
<dbReference type="PANTHER" id="PTHR33993:SF2">
    <property type="entry name" value="VOC DOMAIN-CONTAINING PROTEIN"/>
    <property type="match status" value="1"/>
</dbReference>
<dbReference type="SUPFAM" id="SSF54593">
    <property type="entry name" value="Glyoxalase/Bleomycin resistance protein/Dihydroxybiphenyl dioxygenase"/>
    <property type="match status" value="1"/>
</dbReference>
<comment type="caution">
    <text evidence="2">The sequence shown here is derived from an EMBL/GenBank/DDBJ whole genome shotgun (WGS) entry which is preliminary data.</text>
</comment>
<name>A0A8J3BDT0_9ACTN</name>
<accession>A0A8J3BDT0</accession>
<dbReference type="CDD" id="cd07247">
    <property type="entry name" value="SgaA_N_like"/>
    <property type="match status" value="1"/>
</dbReference>
<dbReference type="EMBL" id="BMQC01000001">
    <property type="protein sequence ID" value="GGK14485.1"/>
    <property type="molecule type" value="Genomic_DNA"/>
</dbReference>
<dbReference type="InterPro" id="IPR052164">
    <property type="entry name" value="Anthracycline_SecMetBiosynth"/>
</dbReference>
<dbReference type="PANTHER" id="PTHR33993">
    <property type="entry name" value="GLYOXALASE-RELATED"/>
    <property type="match status" value="1"/>
</dbReference>
<evidence type="ECO:0000259" key="1">
    <source>
        <dbReference type="PROSITE" id="PS51819"/>
    </source>
</evidence>